<dbReference type="Pfam" id="PF14685">
    <property type="entry name" value="PDZ_Tricorn"/>
    <property type="match status" value="1"/>
</dbReference>
<evidence type="ECO:0000256" key="3">
    <source>
        <dbReference type="ARBA" id="ARBA00022490"/>
    </source>
</evidence>
<dbReference type="Gene3D" id="2.30.42.10">
    <property type="match status" value="1"/>
</dbReference>
<dbReference type="Pfam" id="PF26550">
    <property type="entry name" value="Tricorn_2nd"/>
    <property type="match status" value="1"/>
</dbReference>
<feature type="chain" id="PRO_5046747291" description="Tricorn protease homolog" evidence="9">
    <location>
        <begin position="20"/>
        <end position="1080"/>
    </location>
</feature>
<dbReference type="SUPFAM" id="SSF82171">
    <property type="entry name" value="DPP6 N-terminal domain-like"/>
    <property type="match status" value="1"/>
</dbReference>
<evidence type="ECO:0000256" key="8">
    <source>
        <dbReference type="SAM" id="MobiDB-lite"/>
    </source>
</evidence>
<dbReference type="InterPro" id="IPR028204">
    <property type="entry name" value="Tricorn_C1"/>
</dbReference>
<dbReference type="Pfam" id="PF26549">
    <property type="entry name" value="Tricorn_N"/>
    <property type="match status" value="1"/>
</dbReference>
<dbReference type="InterPro" id="IPR036034">
    <property type="entry name" value="PDZ_sf"/>
</dbReference>
<gene>
    <name evidence="11" type="ORF">R5W23_004653</name>
</gene>
<evidence type="ECO:0000313" key="12">
    <source>
        <dbReference type="Proteomes" id="UP001272242"/>
    </source>
</evidence>
<feature type="signal peptide" evidence="9">
    <location>
        <begin position="1"/>
        <end position="19"/>
    </location>
</feature>
<keyword evidence="6 7" id="KW-0720">Serine protease</keyword>
<keyword evidence="4 7" id="KW-0645">Protease</keyword>
<evidence type="ECO:0000256" key="9">
    <source>
        <dbReference type="SAM" id="SignalP"/>
    </source>
</evidence>
<dbReference type="Gene3D" id="3.90.226.10">
    <property type="entry name" value="2-enoyl-CoA Hydratase, Chain A, domain 1"/>
    <property type="match status" value="1"/>
</dbReference>
<keyword evidence="5 7" id="KW-0378">Hydrolase</keyword>
<accession>A0ABU5F6N9</accession>
<name>A0ABU5F6N9_9BACT</name>
<feature type="compositionally biased region" description="Basic and acidic residues" evidence="8">
    <location>
        <begin position="550"/>
        <end position="573"/>
    </location>
</feature>
<dbReference type="Gene3D" id="3.30.750.44">
    <property type="match status" value="1"/>
</dbReference>
<feature type="region of interest" description="Disordered" evidence="8">
    <location>
        <begin position="547"/>
        <end position="573"/>
    </location>
</feature>
<evidence type="ECO:0000313" key="11">
    <source>
        <dbReference type="EMBL" id="MDY3563154.1"/>
    </source>
</evidence>
<dbReference type="Proteomes" id="UP001272242">
    <property type="component" value="Unassembled WGS sequence"/>
</dbReference>
<feature type="region of interest" description="Disordered" evidence="8">
    <location>
        <begin position="353"/>
        <end position="372"/>
    </location>
</feature>
<evidence type="ECO:0000256" key="5">
    <source>
        <dbReference type="ARBA" id="ARBA00022801"/>
    </source>
</evidence>
<comment type="caution">
    <text evidence="11">The sequence shown here is derived from an EMBL/GenBank/DDBJ whole genome shotgun (WGS) entry which is preliminary data.</text>
</comment>
<dbReference type="SUPFAM" id="SSF50156">
    <property type="entry name" value="PDZ domain-like"/>
    <property type="match status" value="1"/>
</dbReference>
<dbReference type="PANTHER" id="PTHR43253:SF1">
    <property type="entry name" value="TRICORN PROTEASE HOMOLOG 2-RELATED"/>
    <property type="match status" value="1"/>
</dbReference>
<dbReference type="CDD" id="cd07562">
    <property type="entry name" value="Peptidase_S41_TRI"/>
    <property type="match status" value="1"/>
</dbReference>
<dbReference type="SUPFAM" id="SSF69304">
    <property type="entry name" value="Tricorn protease N-terminal domain"/>
    <property type="match status" value="1"/>
</dbReference>
<dbReference type="Pfam" id="PF03572">
    <property type="entry name" value="Peptidase_S41"/>
    <property type="match status" value="1"/>
</dbReference>
<feature type="domain" description="Tail specific protease" evidence="10">
    <location>
        <begin position="846"/>
        <end position="1039"/>
    </location>
</feature>
<evidence type="ECO:0000256" key="4">
    <source>
        <dbReference type="ARBA" id="ARBA00022670"/>
    </source>
</evidence>
<dbReference type="InterPro" id="IPR012393">
    <property type="entry name" value="Tricorn_protease"/>
</dbReference>
<protein>
    <recommendedName>
        <fullName evidence="7">Tricorn protease homolog</fullName>
        <ecNumber evidence="7">3.4.21.-</ecNumber>
    </recommendedName>
</protein>
<comment type="similarity">
    <text evidence="2 7">Belongs to the peptidase S41B family.</text>
</comment>
<dbReference type="CDD" id="cd10828">
    <property type="entry name" value="cpPDZ_Tricorn-protease"/>
    <property type="match status" value="1"/>
</dbReference>
<evidence type="ECO:0000256" key="7">
    <source>
        <dbReference type="PIRNR" id="PIRNR036421"/>
    </source>
</evidence>
<evidence type="ECO:0000259" key="10">
    <source>
        <dbReference type="SMART" id="SM00245"/>
    </source>
</evidence>
<dbReference type="SMART" id="SM00245">
    <property type="entry name" value="TSPc"/>
    <property type="match status" value="1"/>
</dbReference>
<evidence type="ECO:0000256" key="1">
    <source>
        <dbReference type="ARBA" id="ARBA00004496"/>
    </source>
</evidence>
<reference evidence="12" key="1">
    <citation type="journal article" date="2023" name="Mar. Drugs">
        <title>Gemmata algarum, a Novel Planctomycete Isolated from an Algal Mat, Displays Antimicrobial Activity.</title>
        <authorList>
            <person name="Kumar G."/>
            <person name="Kallscheuer N."/>
            <person name="Kashif M."/>
            <person name="Ahamad S."/>
            <person name="Jagadeeshwari U."/>
            <person name="Pannikurungottu S."/>
            <person name="Haufschild T."/>
            <person name="Kabuu M."/>
            <person name="Sasikala C."/>
            <person name="Jogler C."/>
            <person name="Ramana C."/>
        </authorList>
    </citation>
    <scope>NUCLEOTIDE SEQUENCE [LARGE SCALE GENOMIC DNA]</scope>
    <source>
        <strain evidence="12">JC673</strain>
    </source>
</reference>
<dbReference type="EMBL" id="JAXBLV010000233">
    <property type="protein sequence ID" value="MDY3563154.1"/>
    <property type="molecule type" value="Genomic_DNA"/>
</dbReference>
<comment type="subcellular location">
    <subcellularLocation>
        <location evidence="1 7">Cytoplasm</location>
    </subcellularLocation>
</comment>
<dbReference type="Gene3D" id="2.120.10.60">
    <property type="entry name" value="Tricorn protease N-terminal domain"/>
    <property type="match status" value="1"/>
</dbReference>
<keyword evidence="3 7" id="KW-0963">Cytoplasm</keyword>
<organism evidence="11 12">
    <name type="scientific">Gemmata algarum</name>
    <dbReference type="NCBI Taxonomy" id="2975278"/>
    <lineage>
        <taxon>Bacteria</taxon>
        <taxon>Pseudomonadati</taxon>
        <taxon>Planctomycetota</taxon>
        <taxon>Planctomycetia</taxon>
        <taxon>Gemmatales</taxon>
        <taxon>Gemmataceae</taxon>
        <taxon>Gemmata</taxon>
    </lineage>
</organism>
<dbReference type="EC" id="3.4.21.-" evidence="7"/>
<dbReference type="InterPro" id="IPR029045">
    <property type="entry name" value="ClpP/crotonase-like_dom_sf"/>
</dbReference>
<sequence length="1080" mass="118922">MHRSLLFALTAVTLGAAHAQAVPDEARLLRFPAVHGDQIVFTYAGDLYTVPAAGGTARRITSHPGFEMFPRFSPDGSLVAFTGQYDGNTEVFVVPAAGGEPKRLTYTATLGRDEVSDRMGPNNVVIGWTPDGKSVLFRSRMRSFNDFVGQLFTVPVEGGVPEELPLPRGGFASYSADGKKLAYNRIFREFRTWKRYRGGMADDVWLYDFATKKTEQLTDDPGQDIFPMFIGDKVYFISDRDKSMRYNLYSVDPATKKTERHTDFTEFDIKFPSAGKDLIVFENGGYIYKFDPKTNKSEKVTVHIREDRAGARGALTDVSKSVTAFELSPDGKRALFAARGDVFTVPAGDGVTRNLTRTPGAHDRNPKWSPDGKSVAFVSDATGEDEIHVGPADGSAPAKPVTAAADTYKYELQWSPDSKKILWGDKKLRLQFVDVETKKVTLVDQGKAWEIRDFTWSPDSKWVAFGRQEVDTLPKVYLYSLETAKTTAVTDGWYASNTPTFSADGKYLFFVSARDFNPVYSSTEWNHTYRDMQRVYFVTLAKDTPNPLKPKLDDEPAEPKKDDKKDEKKDAPAVRVDLEGLSGRVVALPGPAANYGSLHAAGNAIYYQRSASGSPGQLYVFDLSSRKETALGSVSGYEVSADGKKMLVQKDGKYGVIDLPKGPIAIGEALNLSGLEVFLDKKAEWKQMYAECWRQMRDFFYDPGLHGVDWGAVRKKYEPLVEHVGHRADLSYIIGEMIAELNAGHAYIGGGELPEVRKVPQGLLGAEFKRDPQTGFFQITRVLPGENWVSKRRSPLTEVGVSVAVGDWIVAVNGQPTDGVKNINELLVNAAGKPVVLSVAAKPSVAGARRVVVTPTSDESDLYYYAWVQANIKKVSDATDGKVGYLHVPDMLATGLNEFAKHYYPQLKKQALVIDVRGNGGGNVSPMLIERLRRETAMVGIARNAEPSIDPNGTFVGPLACLLNEYSASDGDIFSYRFRHHKLGPLIGKRSWGGVVGIRGSLPLLDGGSLSKPEFSRYDLAGKEWIMENVGVAPDIVVDNDPAKEFAGEDQQLNKAIEVLLAELKKNPPKVVAPPAYPKR</sequence>
<proteinExistence type="inferred from homology"/>
<dbReference type="Gene3D" id="2.130.10.10">
    <property type="entry name" value="YVTN repeat-like/Quinoprotein amine dehydrogenase"/>
    <property type="match status" value="1"/>
</dbReference>
<evidence type="ECO:0000256" key="6">
    <source>
        <dbReference type="ARBA" id="ARBA00022825"/>
    </source>
</evidence>
<dbReference type="Pfam" id="PF14684">
    <property type="entry name" value="Tricorn_C1"/>
    <property type="match status" value="1"/>
</dbReference>
<dbReference type="RefSeq" id="WP_320689399.1">
    <property type="nucleotide sequence ID" value="NZ_JAXBLV010000233.1"/>
</dbReference>
<dbReference type="InterPro" id="IPR015943">
    <property type="entry name" value="WD40/YVTN_repeat-like_dom_sf"/>
</dbReference>
<evidence type="ECO:0000256" key="2">
    <source>
        <dbReference type="ARBA" id="ARBA00008524"/>
    </source>
</evidence>
<dbReference type="PIRSF" id="PIRSF036421">
    <property type="entry name" value="Tricorn_protease"/>
    <property type="match status" value="1"/>
</dbReference>
<dbReference type="InterPro" id="IPR005151">
    <property type="entry name" value="Tail-specific_protease"/>
</dbReference>
<keyword evidence="12" id="KW-1185">Reference proteome</keyword>
<comment type="function">
    <text evidence="7">Degrades oligopeptides.</text>
</comment>
<dbReference type="InterPro" id="IPR029414">
    <property type="entry name" value="Tricorn_PDZ"/>
</dbReference>
<dbReference type="SUPFAM" id="SSF52096">
    <property type="entry name" value="ClpP/crotonase"/>
    <property type="match status" value="1"/>
</dbReference>
<dbReference type="PANTHER" id="PTHR43253">
    <property type="entry name" value="TRICORN PROTEASE HOMOLOG 2-RELATED"/>
    <property type="match status" value="1"/>
</dbReference>
<keyword evidence="9" id="KW-0732">Signal</keyword>